<evidence type="ECO:0000259" key="1">
    <source>
        <dbReference type="PROSITE" id="PS51384"/>
    </source>
</evidence>
<protein>
    <submittedName>
        <fullName evidence="2">Siderophore-interacting protein</fullName>
    </submittedName>
</protein>
<dbReference type="EMBL" id="BAABHF010000061">
    <property type="protein sequence ID" value="GAA4518856.1"/>
    <property type="molecule type" value="Genomic_DNA"/>
</dbReference>
<dbReference type="InterPro" id="IPR007037">
    <property type="entry name" value="SIP_rossman_dom"/>
</dbReference>
<dbReference type="InterPro" id="IPR013113">
    <property type="entry name" value="SIP_FAD-bd"/>
</dbReference>
<dbReference type="RefSeq" id="WP_345475103.1">
    <property type="nucleotide sequence ID" value="NZ_BAABHF010000061.1"/>
</dbReference>
<organism evidence="2 3">
    <name type="scientific">Actinoallomurus oryzae</name>
    <dbReference type="NCBI Taxonomy" id="502180"/>
    <lineage>
        <taxon>Bacteria</taxon>
        <taxon>Bacillati</taxon>
        <taxon>Actinomycetota</taxon>
        <taxon>Actinomycetes</taxon>
        <taxon>Streptosporangiales</taxon>
        <taxon>Thermomonosporaceae</taxon>
        <taxon>Actinoallomurus</taxon>
    </lineage>
</organism>
<keyword evidence="3" id="KW-1185">Reference proteome</keyword>
<name>A0ABP8R647_9ACTN</name>
<dbReference type="Gene3D" id="2.40.30.10">
    <property type="entry name" value="Translation factors"/>
    <property type="match status" value="1"/>
</dbReference>
<proteinExistence type="predicted"/>
<dbReference type="InterPro" id="IPR017927">
    <property type="entry name" value="FAD-bd_FR_type"/>
</dbReference>
<feature type="domain" description="FAD-binding FR-type" evidence="1">
    <location>
        <begin position="16"/>
        <end position="153"/>
    </location>
</feature>
<dbReference type="Gene3D" id="3.40.50.80">
    <property type="entry name" value="Nucleotide-binding domain of ferredoxin-NADP reductase (FNR) module"/>
    <property type="match status" value="1"/>
</dbReference>
<dbReference type="PANTHER" id="PTHR30157:SF0">
    <property type="entry name" value="NADPH-DEPENDENT FERRIC-CHELATE REDUCTASE"/>
    <property type="match status" value="1"/>
</dbReference>
<dbReference type="Pfam" id="PF04954">
    <property type="entry name" value="SIP"/>
    <property type="match status" value="1"/>
</dbReference>
<reference evidence="3" key="1">
    <citation type="journal article" date="2019" name="Int. J. Syst. Evol. Microbiol.">
        <title>The Global Catalogue of Microorganisms (GCM) 10K type strain sequencing project: providing services to taxonomists for standard genome sequencing and annotation.</title>
        <authorList>
            <consortium name="The Broad Institute Genomics Platform"/>
            <consortium name="The Broad Institute Genome Sequencing Center for Infectious Disease"/>
            <person name="Wu L."/>
            <person name="Ma J."/>
        </authorList>
    </citation>
    <scope>NUCLEOTIDE SEQUENCE [LARGE SCALE GENOMIC DNA]</scope>
    <source>
        <strain evidence="3">JCM 17933</strain>
    </source>
</reference>
<dbReference type="CDD" id="cd06193">
    <property type="entry name" value="siderophore_interacting"/>
    <property type="match status" value="1"/>
</dbReference>
<sequence>MARTNIRSTRVRPASAALLTLHVLRRERISANFARVTLGRGDIDRFVPMGYDQWFRLFLPVAGGSLTGAPKKLDTLSYLRSLTVSKNVRPVLRNYSVRAHRPDGPEGPELDVDVVLHGSADDGTAGPASTWAQTCRPGDPVGILDEGVGFNPPPGTRNVALVADETGLPAVAGILAGLPHDTQGHAIVEIPDDADRQELTGPPGVKVAWFPRAGTGLPAGQFAYREALALRPPEEPAYGWVAGEQALATGVRRYWVASGLPKERIMFCGYWRARQ</sequence>
<accession>A0ABP8R647</accession>
<dbReference type="PROSITE" id="PS51384">
    <property type="entry name" value="FAD_FR"/>
    <property type="match status" value="1"/>
</dbReference>
<dbReference type="Pfam" id="PF08021">
    <property type="entry name" value="FAD_binding_9"/>
    <property type="match status" value="1"/>
</dbReference>
<dbReference type="InterPro" id="IPR039374">
    <property type="entry name" value="SIP_fam"/>
</dbReference>
<evidence type="ECO:0000313" key="2">
    <source>
        <dbReference type="EMBL" id="GAA4518856.1"/>
    </source>
</evidence>
<dbReference type="InterPro" id="IPR017938">
    <property type="entry name" value="Riboflavin_synthase-like_b-brl"/>
</dbReference>
<gene>
    <name evidence="2" type="ORF">GCM10023191_093600</name>
</gene>
<dbReference type="PANTHER" id="PTHR30157">
    <property type="entry name" value="FERRIC REDUCTASE, NADPH-DEPENDENT"/>
    <property type="match status" value="1"/>
</dbReference>
<comment type="caution">
    <text evidence="2">The sequence shown here is derived from an EMBL/GenBank/DDBJ whole genome shotgun (WGS) entry which is preliminary data.</text>
</comment>
<dbReference type="Proteomes" id="UP001500503">
    <property type="component" value="Unassembled WGS sequence"/>
</dbReference>
<dbReference type="InterPro" id="IPR039261">
    <property type="entry name" value="FNR_nucleotide-bd"/>
</dbReference>
<dbReference type="SUPFAM" id="SSF63380">
    <property type="entry name" value="Riboflavin synthase domain-like"/>
    <property type="match status" value="1"/>
</dbReference>
<evidence type="ECO:0000313" key="3">
    <source>
        <dbReference type="Proteomes" id="UP001500503"/>
    </source>
</evidence>